<keyword evidence="6" id="KW-1185">Reference proteome</keyword>
<evidence type="ECO:0000313" key="5">
    <source>
        <dbReference type="EMBL" id="SDJ98475.1"/>
    </source>
</evidence>
<keyword evidence="1" id="KW-0805">Transcription regulation</keyword>
<dbReference type="PROSITE" id="PS00356">
    <property type="entry name" value="HTH_LACI_1"/>
    <property type="match status" value="1"/>
</dbReference>
<dbReference type="Proteomes" id="UP000199213">
    <property type="component" value="Unassembled WGS sequence"/>
</dbReference>
<dbReference type="GO" id="GO:0003700">
    <property type="term" value="F:DNA-binding transcription factor activity"/>
    <property type="evidence" value="ECO:0007669"/>
    <property type="project" value="TreeGrafter"/>
</dbReference>
<dbReference type="SUPFAM" id="SSF47413">
    <property type="entry name" value="lambda repressor-like DNA-binding domains"/>
    <property type="match status" value="1"/>
</dbReference>
<dbReference type="RefSeq" id="WP_092627234.1">
    <property type="nucleotide sequence ID" value="NZ_FNFM01000003.1"/>
</dbReference>
<dbReference type="InterPro" id="IPR046335">
    <property type="entry name" value="LacI/GalR-like_sensor"/>
</dbReference>
<evidence type="ECO:0000256" key="1">
    <source>
        <dbReference type="ARBA" id="ARBA00023015"/>
    </source>
</evidence>
<dbReference type="PROSITE" id="PS50932">
    <property type="entry name" value="HTH_LACI_2"/>
    <property type="match status" value="1"/>
</dbReference>
<dbReference type="CDD" id="cd01392">
    <property type="entry name" value="HTH_LacI"/>
    <property type="match status" value="1"/>
</dbReference>
<dbReference type="GO" id="GO:0000976">
    <property type="term" value="F:transcription cis-regulatory region binding"/>
    <property type="evidence" value="ECO:0007669"/>
    <property type="project" value="TreeGrafter"/>
</dbReference>
<dbReference type="AlphaFoldDB" id="A0A1G8Y8D4"/>
<dbReference type="CDD" id="cd06267">
    <property type="entry name" value="PBP1_LacI_sugar_binding-like"/>
    <property type="match status" value="1"/>
</dbReference>
<dbReference type="Pfam" id="PF00356">
    <property type="entry name" value="LacI"/>
    <property type="match status" value="1"/>
</dbReference>
<accession>A0A1G8Y8D4</accession>
<keyword evidence="3" id="KW-0804">Transcription</keyword>
<organism evidence="5 6">
    <name type="scientific">Actinopolyspora mzabensis</name>
    <dbReference type="NCBI Taxonomy" id="995066"/>
    <lineage>
        <taxon>Bacteria</taxon>
        <taxon>Bacillati</taxon>
        <taxon>Actinomycetota</taxon>
        <taxon>Actinomycetes</taxon>
        <taxon>Actinopolysporales</taxon>
        <taxon>Actinopolysporaceae</taxon>
        <taxon>Actinopolyspora</taxon>
    </lineage>
</organism>
<dbReference type="Pfam" id="PF13377">
    <property type="entry name" value="Peripla_BP_3"/>
    <property type="match status" value="1"/>
</dbReference>
<dbReference type="Gene3D" id="1.10.260.40">
    <property type="entry name" value="lambda repressor-like DNA-binding domains"/>
    <property type="match status" value="1"/>
</dbReference>
<gene>
    <name evidence="5" type="ORF">SAMN04487820_103284</name>
</gene>
<evidence type="ECO:0000256" key="3">
    <source>
        <dbReference type="ARBA" id="ARBA00023163"/>
    </source>
</evidence>
<protein>
    <submittedName>
        <fullName evidence="5">Transcriptional regulator, LacI family</fullName>
    </submittedName>
</protein>
<dbReference type="Gene3D" id="3.40.50.2300">
    <property type="match status" value="2"/>
</dbReference>
<dbReference type="EMBL" id="FNFM01000003">
    <property type="protein sequence ID" value="SDJ98475.1"/>
    <property type="molecule type" value="Genomic_DNA"/>
</dbReference>
<feature type="domain" description="HTH lacI-type" evidence="4">
    <location>
        <begin position="2"/>
        <end position="56"/>
    </location>
</feature>
<sequence length="334" mass="36042">MVSIADVARDAGVSSSTVSYVLSGKRSISSETQRRVEASIHRLGYHPHAGARALASSRTSVLALIMPLRADIDVPVLMGFVNSVVTTARNYDYDVLLLTNDEGPAGLRRVADSAMADALLLMDVEEEDPRVRVLQSLSCPGVLIGLPNDPGDLSCVDLDFSAAAKRCVRHLADLGHERVALVGPSPVVYERGTSFAGRFLRGFTAAARERGVHATSRACVPSYEGVRDCLDRILTDQPELTGLVVHNEAVIAPLLSELHSRDMRIPEDISVVAVTPDEMAANRPVPLTTVPLPSEDIGRSAVEMTMRELQGVRSPEIRLLSPRLTPARSTARRV</sequence>
<keyword evidence="2" id="KW-0238">DNA-binding</keyword>
<dbReference type="OrthoDB" id="252678at2"/>
<dbReference type="InterPro" id="IPR010982">
    <property type="entry name" value="Lambda_DNA-bd_dom_sf"/>
</dbReference>
<evidence type="ECO:0000313" key="6">
    <source>
        <dbReference type="Proteomes" id="UP000199213"/>
    </source>
</evidence>
<dbReference type="InterPro" id="IPR028082">
    <property type="entry name" value="Peripla_BP_I"/>
</dbReference>
<name>A0A1G8Y8D4_ACTMZ</name>
<dbReference type="InterPro" id="IPR000843">
    <property type="entry name" value="HTH_LacI"/>
</dbReference>
<proteinExistence type="predicted"/>
<dbReference type="SUPFAM" id="SSF53822">
    <property type="entry name" value="Periplasmic binding protein-like I"/>
    <property type="match status" value="1"/>
</dbReference>
<evidence type="ECO:0000256" key="2">
    <source>
        <dbReference type="ARBA" id="ARBA00023125"/>
    </source>
</evidence>
<dbReference type="PANTHER" id="PTHR30146">
    <property type="entry name" value="LACI-RELATED TRANSCRIPTIONAL REPRESSOR"/>
    <property type="match status" value="1"/>
</dbReference>
<evidence type="ECO:0000259" key="4">
    <source>
        <dbReference type="PROSITE" id="PS50932"/>
    </source>
</evidence>
<reference evidence="6" key="1">
    <citation type="submission" date="2016-10" db="EMBL/GenBank/DDBJ databases">
        <authorList>
            <person name="Varghese N."/>
            <person name="Submissions S."/>
        </authorList>
    </citation>
    <scope>NUCLEOTIDE SEQUENCE [LARGE SCALE GENOMIC DNA]</scope>
    <source>
        <strain evidence="6">DSM 45460</strain>
    </source>
</reference>
<dbReference type="PANTHER" id="PTHR30146:SF153">
    <property type="entry name" value="LACTOSE OPERON REPRESSOR"/>
    <property type="match status" value="1"/>
</dbReference>
<dbReference type="SMART" id="SM00354">
    <property type="entry name" value="HTH_LACI"/>
    <property type="match status" value="1"/>
</dbReference>